<gene>
    <name evidence="1" type="ordered locus">SE_1491</name>
</gene>
<organism evidence="1 2">
    <name type="scientific">Staphylococcus epidermidis (strain ATCC 12228 / FDA PCI 1200)</name>
    <dbReference type="NCBI Taxonomy" id="176280"/>
    <lineage>
        <taxon>Bacteria</taxon>
        <taxon>Bacillati</taxon>
        <taxon>Bacillota</taxon>
        <taxon>Bacilli</taxon>
        <taxon>Bacillales</taxon>
        <taxon>Staphylococcaceae</taxon>
        <taxon>Staphylococcus</taxon>
    </lineage>
</organism>
<evidence type="ECO:0000313" key="1">
    <source>
        <dbReference type="EMBL" id="AAO05090.1"/>
    </source>
</evidence>
<dbReference type="PATRIC" id="fig|176280.10.peg.1454"/>
<protein>
    <submittedName>
        <fullName evidence="1">Uncharacterized protein</fullName>
    </submittedName>
</protein>
<dbReference type="KEGG" id="sep:SE_1491"/>
<reference evidence="1 2" key="1">
    <citation type="journal article" date="2003" name="Mol. Microbiol.">
        <title>Genome-based analysis of virulence genes in a non-biofilm-forming Staphylococcus epidermidis strain (ATCC 12228).</title>
        <authorList>
            <person name="Zhang Y.Q."/>
            <person name="Ren S.X."/>
            <person name="Li H.L."/>
            <person name="Wang Y.X."/>
            <person name="Fu G."/>
            <person name="Yang J."/>
            <person name="Qin Z.Q."/>
            <person name="Miao Y.G."/>
            <person name="Wang W.Y."/>
            <person name="Chen R.S."/>
            <person name="Shen Y."/>
            <person name="Chen Z."/>
            <person name="Yuan Z.H."/>
            <person name="Zhao G.P."/>
            <person name="Qu D."/>
            <person name="Danchin A."/>
            <person name="Wen Y.M."/>
        </authorList>
    </citation>
    <scope>NUCLEOTIDE SEQUENCE [LARGE SCALE GENOMIC DNA]</scope>
    <source>
        <strain evidence="2">ATCC 12228 / FDA PCI 1200</strain>
    </source>
</reference>
<sequence length="198" mass="23282">MALLLIKKNDFDQRKRKSLRKKGKKNQNKSTLDIVPIKTFTDKDEFTKFVDGTVSQTYKLNTVAINDISQSENNALMIKFAKLLRMYDESIKITSSNFFTNTIIQIAYWQEQLSIAEKENKKQRIKVINEKIVTLKVISRIQINKEHYISIYAKDIEDLKTKINIFLFSCSTLIYPQPLNKKQKSQIFEDFNNPRVFD</sequence>
<proteinExistence type="predicted"/>
<dbReference type="EMBL" id="AE015929">
    <property type="protein sequence ID" value="AAO05090.1"/>
    <property type="molecule type" value="Genomic_DNA"/>
</dbReference>
<accession>A0A0H2VGV8</accession>
<dbReference type="Proteomes" id="UP000001411">
    <property type="component" value="Chromosome"/>
</dbReference>
<dbReference type="HOGENOM" id="CLU_1395553_0_0_9"/>
<dbReference type="AlphaFoldDB" id="A0A0H2VGV8"/>
<evidence type="ECO:0000313" key="2">
    <source>
        <dbReference type="Proteomes" id="UP000001411"/>
    </source>
</evidence>
<dbReference type="OrthoDB" id="9880090at2"/>
<name>A0A0H2VGV8_STAES</name>
<dbReference type="eggNOG" id="ENOG50305T0">
    <property type="taxonomic scope" value="Bacteria"/>
</dbReference>